<evidence type="ECO:0000313" key="1">
    <source>
        <dbReference type="EMBL" id="ODQ90795.1"/>
    </source>
</evidence>
<reference evidence="2" key="1">
    <citation type="submission" date="2016-09" db="EMBL/GenBank/DDBJ databases">
        <authorList>
            <person name="Greninger A.L."/>
            <person name="Jerome K.R."/>
            <person name="Mcnair B."/>
            <person name="Wallis C."/>
            <person name="Fang F."/>
        </authorList>
    </citation>
    <scope>NUCLEOTIDE SEQUENCE [LARGE SCALE GENOMIC DNA]</scope>
    <source>
        <strain evidence="2">M6</strain>
    </source>
</reference>
<dbReference type="EMBL" id="MIHA01000005">
    <property type="protein sequence ID" value="ODQ90795.1"/>
    <property type="molecule type" value="Genomic_DNA"/>
</dbReference>
<dbReference type="AlphaFoldDB" id="A0A1E3RLN6"/>
<accession>A0A1E3RLN6</accession>
<gene>
    <name evidence="1" type="ORF">BHQ18_08680</name>
</gene>
<keyword evidence="2" id="KW-1185">Reference proteome</keyword>
<dbReference type="OrthoDB" id="4731035at2"/>
<proteinExistence type="predicted"/>
<dbReference type="STRING" id="1776.BHQ18_08680"/>
<comment type="caution">
    <text evidence="1">The sequence shown here is derived from an EMBL/GenBank/DDBJ whole genome shotgun (WGS) entry which is preliminary data.</text>
</comment>
<organism evidence="1 2">
    <name type="scientific">Mycolicibacterium flavescens</name>
    <name type="common">Mycobacterium flavescens</name>
    <dbReference type="NCBI Taxonomy" id="1776"/>
    <lineage>
        <taxon>Bacteria</taxon>
        <taxon>Bacillati</taxon>
        <taxon>Actinomycetota</taxon>
        <taxon>Actinomycetes</taxon>
        <taxon>Mycobacteriales</taxon>
        <taxon>Mycobacteriaceae</taxon>
        <taxon>Mycolicibacterium</taxon>
    </lineage>
</organism>
<sequence>MATVCHVESSQACYLAEWYLPELSEQSVDDIVARLDEAAETATGEGTPVRLLVTLSVPSDEVLYGVFGADNPEIVVRTCRAAGAPHQRLSAHVGTRIRQCRH</sequence>
<protein>
    <submittedName>
        <fullName evidence="1">Uncharacterized protein</fullName>
    </submittedName>
</protein>
<dbReference type="Proteomes" id="UP000094053">
    <property type="component" value="Unassembled WGS sequence"/>
</dbReference>
<name>A0A1E3RLN6_MYCFV</name>
<evidence type="ECO:0000313" key="2">
    <source>
        <dbReference type="Proteomes" id="UP000094053"/>
    </source>
</evidence>